<dbReference type="EMBL" id="DS268111">
    <property type="protein sequence ID" value="KMM69194.1"/>
    <property type="molecule type" value="Genomic_DNA"/>
</dbReference>
<reference evidence="2" key="2">
    <citation type="journal article" date="2009" name="Genome Res.">
        <title>Comparative genomic analyses of the human fungal pathogens Coccidioides and their relatives.</title>
        <authorList>
            <person name="Sharpton T.J."/>
            <person name="Stajich J.E."/>
            <person name="Rounsley S.D."/>
            <person name="Gardner M.J."/>
            <person name="Wortman J.R."/>
            <person name="Jordar V.S."/>
            <person name="Maiti R."/>
            <person name="Kodira C.D."/>
            <person name="Neafsey D.E."/>
            <person name="Zeng Q."/>
            <person name="Hung C.-Y."/>
            <person name="McMahan C."/>
            <person name="Muszewska A."/>
            <person name="Grynberg M."/>
            <person name="Mandel M.A."/>
            <person name="Kellner E.M."/>
            <person name="Barker B.M."/>
            <person name="Galgiani J.N."/>
            <person name="Orbach M.J."/>
            <person name="Kirkland T.N."/>
            <person name="Cole G.T."/>
            <person name="Henn M.R."/>
            <person name="Birren B.W."/>
            <person name="Taylor J.W."/>
        </authorList>
    </citation>
    <scope>NUCLEOTIDE SEQUENCE [LARGE SCALE GENOMIC DNA]</scope>
    <source>
        <strain evidence="2">RMSCC 3488</strain>
    </source>
</reference>
<proteinExistence type="predicted"/>
<protein>
    <submittedName>
        <fullName evidence="1">Uncharacterized protein</fullName>
    </submittedName>
</protein>
<name>A0A0J6FK37_COCPO</name>
<evidence type="ECO:0000313" key="2">
    <source>
        <dbReference type="Proteomes" id="UP000054567"/>
    </source>
</evidence>
<gene>
    <name evidence="1" type="ORF">CPAG_05515</name>
</gene>
<dbReference type="VEuPathDB" id="FungiDB:CPAG_05515"/>
<accession>A0A0J6FK37</accession>
<sequence length="157" mass="17062">MALRVFDRTLVAGSPNSDVTTPGMAGITMRTLLDMYGWCKGPVIIGLSERAMTRVCNSTFPWNMGDELSGAGWVSEEEAGTQVVLRVPEVMILPLFETRLCAATADPGVTKTAEVHWSRLSRRLAQAVSAESSVSSVLVLVRVASHAAQRDRTSWRP</sequence>
<reference evidence="2" key="3">
    <citation type="journal article" date="2010" name="Genome Res.">
        <title>Population genomic sequencing of Coccidioides fungi reveals recent hybridization and transposon control.</title>
        <authorList>
            <person name="Neafsey D.E."/>
            <person name="Barker B.M."/>
            <person name="Sharpton T.J."/>
            <person name="Stajich J.E."/>
            <person name="Park D.J."/>
            <person name="Whiston E."/>
            <person name="Hung C.-Y."/>
            <person name="McMahan C."/>
            <person name="White J."/>
            <person name="Sykes S."/>
            <person name="Heiman D."/>
            <person name="Young S."/>
            <person name="Zeng Q."/>
            <person name="Abouelleil A."/>
            <person name="Aftuck L."/>
            <person name="Bessette D."/>
            <person name="Brown A."/>
            <person name="FitzGerald M."/>
            <person name="Lui A."/>
            <person name="Macdonald J.P."/>
            <person name="Priest M."/>
            <person name="Orbach M.J."/>
            <person name="Galgiani J.N."/>
            <person name="Kirkland T.N."/>
            <person name="Cole G.T."/>
            <person name="Birren B.W."/>
            <person name="Henn M.R."/>
            <person name="Taylor J.W."/>
            <person name="Rounsley S.D."/>
        </authorList>
    </citation>
    <scope>NUCLEOTIDE SEQUENCE [LARGE SCALE GENOMIC DNA]</scope>
    <source>
        <strain evidence="2">RMSCC 3488</strain>
    </source>
</reference>
<evidence type="ECO:0000313" key="1">
    <source>
        <dbReference type="EMBL" id="KMM69194.1"/>
    </source>
</evidence>
<dbReference type="Proteomes" id="UP000054567">
    <property type="component" value="Unassembled WGS sequence"/>
</dbReference>
<organism evidence="1 2">
    <name type="scientific">Coccidioides posadasii RMSCC 3488</name>
    <dbReference type="NCBI Taxonomy" id="454284"/>
    <lineage>
        <taxon>Eukaryota</taxon>
        <taxon>Fungi</taxon>
        <taxon>Dikarya</taxon>
        <taxon>Ascomycota</taxon>
        <taxon>Pezizomycotina</taxon>
        <taxon>Eurotiomycetes</taxon>
        <taxon>Eurotiomycetidae</taxon>
        <taxon>Onygenales</taxon>
        <taxon>Onygenaceae</taxon>
        <taxon>Coccidioides</taxon>
    </lineage>
</organism>
<reference evidence="1 2" key="1">
    <citation type="submission" date="2007-06" db="EMBL/GenBank/DDBJ databases">
        <title>The Genome Sequence of Coccidioides posadasii RMSCC_3488.</title>
        <authorList>
            <consortium name="Coccidioides Genome Resources Consortium"/>
            <consortium name="The Broad Institute Genome Sequencing Platform"/>
            <person name="Henn M.R."/>
            <person name="Sykes S."/>
            <person name="Young S."/>
            <person name="Jaffe D."/>
            <person name="Berlin A."/>
            <person name="Alvarez P."/>
            <person name="Butler J."/>
            <person name="Gnerre S."/>
            <person name="Grabherr M."/>
            <person name="Mauceli E."/>
            <person name="Brockman W."/>
            <person name="Kodira C."/>
            <person name="Alvarado L."/>
            <person name="Zeng Q."/>
            <person name="Crawford M."/>
            <person name="Antoine C."/>
            <person name="Devon K."/>
            <person name="Galgiani J."/>
            <person name="Orsborn K."/>
            <person name="Lewis M.L."/>
            <person name="Nusbaum C."/>
            <person name="Galagan J."/>
            <person name="Birren B."/>
        </authorList>
    </citation>
    <scope>NUCLEOTIDE SEQUENCE [LARGE SCALE GENOMIC DNA]</scope>
    <source>
        <strain evidence="1 2">RMSCC 3488</strain>
    </source>
</reference>
<dbReference type="AlphaFoldDB" id="A0A0J6FK37"/>